<evidence type="ECO:0000256" key="8">
    <source>
        <dbReference type="ARBA" id="ARBA00022801"/>
    </source>
</evidence>
<keyword evidence="9 15" id="KW-0862">Zinc</keyword>
<evidence type="ECO:0000256" key="5">
    <source>
        <dbReference type="ARBA" id="ARBA00022391"/>
    </source>
</evidence>
<organism evidence="17 18">
    <name type="scientific">Pelagibacterium flavum</name>
    <dbReference type="NCBI Taxonomy" id="2984530"/>
    <lineage>
        <taxon>Bacteria</taxon>
        <taxon>Pseudomonadati</taxon>
        <taxon>Pseudomonadota</taxon>
        <taxon>Alphaproteobacteria</taxon>
        <taxon>Hyphomicrobiales</taxon>
        <taxon>Devosiaceae</taxon>
        <taxon>Pelagibacterium</taxon>
    </lineage>
</organism>
<dbReference type="InterPro" id="IPR011650">
    <property type="entry name" value="Peptidase_M20_dimer"/>
</dbReference>
<keyword evidence="7 15" id="KW-0479">Metal-binding</keyword>
<comment type="catalytic activity">
    <reaction evidence="14 15">
        <text>N-succinyl-(2S,6S)-2,6-diaminopimelate + H2O = (2S,6S)-2,6-diaminopimelate + succinate</text>
        <dbReference type="Rhea" id="RHEA:22608"/>
        <dbReference type="ChEBI" id="CHEBI:15377"/>
        <dbReference type="ChEBI" id="CHEBI:30031"/>
        <dbReference type="ChEBI" id="CHEBI:57609"/>
        <dbReference type="ChEBI" id="CHEBI:58087"/>
        <dbReference type="EC" id="3.5.1.18"/>
    </reaction>
</comment>
<dbReference type="Gene3D" id="3.30.70.360">
    <property type="match status" value="1"/>
</dbReference>
<keyword evidence="11 15" id="KW-0457">Lysine biosynthesis</keyword>
<comment type="cofactor">
    <cofactor evidence="15">
        <name>Zn(2+)</name>
        <dbReference type="ChEBI" id="CHEBI:29105"/>
    </cofactor>
    <cofactor evidence="15">
        <name>Co(2+)</name>
        <dbReference type="ChEBI" id="CHEBI:48828"/>
    </cofactor>
    <text evidence="15">Binds 2 Zn(2+) or Co(2+) ions per subunit.</text>
</comment>
<dbReference type="SUPFAM" id="SSF53187">
    <property type="entry name" value="Zn-dependent exopeptidases"/>
    <property type="match status" value="1"/>
</dbReference>
<dbReference type="InterPro" id="IPR002933">
    <property type="entry name" value="Peptidase_M20"/>
</dbReference>
<keyword evidence="12 15" id="KW-0170">Cobalt</keyword>
<keyword evidence="10 15" id="KW-0220">Diaminopimelate biosynthesis</keyword>
<comment type="subunit">
    <text evidence="3 15">Homodimer.</text>
</comment>
<evidence type="ECO:0000256" key="6">
    <source>
        <dbReference type="ARBA" id="ARBA00022605"/>
    </source>
</evidence>
<dbReference type="CDD" id="cd03891">
    <property type="entry name" value="M20_DapE_proteobac"/>
    <property type="match status" value="1"/>
</dbReference>
<evidence type="ECO:0000256" key="15">
    <source>
        <dbReference type="HAMAP-Rule" id="MF_01690"/>
    </source>
</evidence>
<evidence type="ECO:0000256" key="10">
    <source>
        <dbReference type="ARBA" id="ARBA00022915"/>
    </source>
</evidence>
<dbReference type="PANTHER" id="PTHR43808:SF31">
    <property type="entry name" value="N-ACETYL-L-CITRULLINE DEACETYLASE"/>
    <property type="match status" value="1"/>
</dbReference>
<comment type="function">
    <text evidence="15">Catalyzes the hydrolysis of N-succinyl-L,L-diaminopimelic acid (SDAP), forming succinate and LL-2,6-diaminopimelate (DAP), an intermediate involved in the bacterial biosynthesis of lysine and meso-diaminopimelic acid, an essential component of bacterial cell walls.</text>
</comment>
<dbReference type="HAMAP" id="MF_01690">
    <property type="entry name" value="DapE"/>
    <property type="match status" value="1"/>
</dbReference>
<dbReference type="NCBIfam" id="NF009557">
    <property type="entry name" value="PRK13009.1"/>
    <property type="match status" value="1"/>
</dbReference>
<evidence type="ECO:0000313" key="17">
    <source>
        <dbReference type="EMBL" id="UYQ71816.1"/>
    </source>
</evidence>
<dbReference type="Pfam" id="PF01546">
    <property type="entry name" value="Peptidase_M20"/>
    <property type="match status" value="1"/>
</dbReference>
<dbReference type="NCBIfam" id="TIGR01246">
    <property type="entry name" value="dapE_proteo"/>
    <property type="match status" value="1"/>
</dbReference>
<evidence type="ECO:0000256" key="12">
    <source>
        <dbReference type="ARBA" id="ARBA00023285"/>
    </source>
</evidence>
<dbReference type="PANTHER" id="PTHR43808">
    <property type="entry name" value="ACETYLORNITHINE DEACETYLASE"/>
    <property type="match status" value="1"/>
</dbReference>
<dbReference type="SUPFAM" id="SSF55031">
    <property type="entry name" value="Bacterial exopeptidase dimerisation domain"/>
    <property type="match status" value="1"/>
</dbReference>
<feature type="binding site" evidence="15">
    <location>
        <position position="142"/>
    </location>
    <ligand>
        <name>Zn(2+)</name>
        <dbReference type="ChEBI" id="CHEBI:29105"/>
        <label>2</label>
    </ligand>
</feature>
<evidence type="ECO:0000313" key="18">
    <source>
        <dbReference type="Proteomes" id="UP001163882"/>
    </source>
</evidence>
<dbReference type="EMBL" id="CP107716">
    <property type="protein sequence ID" value="UYQ71816.1"/>
    <property type="molecule type" value="Genomic_DNA"/>
</dbReference>
<evidence type="ECO:0000256" key="11">
    <source>
        <dbReference type="ARBA" id="ARBA00023154"/>
    </source>
</evidence>
<dbReference type="Pfam" id="PF07687">
    <property type="entry name" value="M20_dimer"/>
    <property type="match status" value="1"/>
</dbReference>
<proteinExistence type="inferred from homology"/>
<keyword evidence="6 15" id="KW-0028">Amino-acid biosynthesis</keyword>
<feature type="binding site" evidence="15">
    <location>
        <position position="74"/>
    </location>
    <ligand>
        <name>Zn(2+)</name>
        <dbReference type="ChEBI" id="CHEBI:29105"/>
        <label>1</label>
    </ligand>
</feature>
<accession>A0ABY6IMU4</accession>
<evidence type="ECO:0000256" key="2">
    <source>
        <dbReference type="ARBA" id="ARBA00006746"/>
    </source>
</evidence>
<feature type="active site" description="Proton acceptor" evidence="15">
    <location>
        <position position="141"/>
    </location>
</feature>
<dbReference type="GO" id="GO:0009014">
    <property type="term" value="F:succinyl-diaminopimelate desuccinylase activity"/>
    <property type="evidence" value="ECO:0007669"/>
    <property type="project" value="UniProtKB-EC"/>
</dbReference>
<evidence type="ECO:0000256" key="4">
    <source>
        <dbReference type="ARBA" id="ARBA00011921"/>
    </source>
</evidence>
<dbReference type="EC" id="3.5.1.18" evidence="4 15"/>
<dbReference type="InterPro" id="IPR036264">
    <property type="entry name" value="Bact_exopeptidase_dim_dom"/>
</dbReference>
<evidence type="ECO:0000256" key="13">
    <source>
        <dbReference type="ARBA" id="ARBA00031891"/>
    </source>
</evidence>
<dbReference type="InterPro" id="IPR001261">
    <property type="entry name" value="ArgE/DapE_CS"/>
</dbReference>
<comment type="similarity">
    <text evidence="2 15">Belongs to the peptidase M20A family. DapE subfamily.</text>
</comment>
<dbReference type="Gene3D" id="3.40.630.10">
    <property type="entry name" value="Zn peptidases"/>
    <property type="match status" value="2"/>
</dbReference>
<dbReference type="RefSeq" id="WP_264225463.1">
    <property type="nucleotide sequence ID" value="NZ_CP107716.1"/>
</dbReference>
<name>A0ABY6IMU4_9HYPH</name>
<keyword evidence="18" id="KW-1185">Reference proteome</keyword>
<dbReference type="PROSITE" id="PS00758">
    <property type="entry name" value="ARGE_DAPE_CPG2_1"/>
    <property type="match status" value="1"/>
</dbReference>
<dbReference type="Proteomes" id="UP001163882">
    <property type="component" value="Chromosome"/>
</dbReference>
<dbReference type="InterPro" id="IPR005941">
    <property type="entry name" value="DapE_proteobac"/>
</dbReference>
<evidence type="ECO:0000256" key="14">
    <source>
        <dbReference type="ARBA" id="ARBA00051301"/>
    </source>
</evidence>
<feature type="binding site" evidence="15">
    <location>
        <position position="107"/>
    </location>
    <ligand>
        <name>Zn(2+)</name>
        <dbReference type="ChEBI" id="CHEBI:29105"/>
        <label>2</label>
    </ligand>
</feature>
<feature type="binding site" evidence="15">
    <location>
        <position position="107"/>
    </location>
    <ligand>
        <name>Zn(2+)</name>
        <dbReference type="ChEBI" id="CHEBI:29105"/>
        <label>1</label>
    </ligand>
</feature>
<reference evidence="17" key="1">
    <citation type="submission" date="2022-10" db="EMBL/GenBank/DDBJ databases">
        <title>YIM 151497 complete genome.</title>
        <authorList>
            <person name="Chen X."/>
        </authorList>
    </citation>
    <scope>NUCLEOTIDE SEQUENCE</scope>
    <source>
        <strain evidence="17">YIM 151497</strain>
    </source>
</reference>
<feature type="binding site" evidence="15">
    <location>
        <position position="358"/>
    </location>
    <ligand>
        <name>Zn(2+)</name>
        <dbReference type="ChEBI" id="CHEBI:29105"/>
        <label>2</label>
    </ligand>
</feature>
<feature type="domain" description="Peptidase M20 dimerisation" evidence="16">
    <location>
        <begin position="183"/>
        <end position="286"/>
    </location>
</feature>
<gene>
    <name evidence="15 17" type="primary">dapE</name>
    <name evidence="17" type="ORF">OF122_17510</name>
</gene>
<sequence length="389" mass="42124">MSNRAVPLLADLIRRPSVTPIEEGVLDVLEAFLSPLGFVCTRLKFEGDGSYPVDNLYATRKGKEPGPHLLFAGHTDVVPPGDVTAWTHDPFSGEIVDGVMWGRGATDMKSGVAAFCGAVAQLAQTGALEKGTVSLAITNDEEADAVNGTKKLMEWAEAQGEKYDFAIVGEPSSFEVFGDSIKIGRRGSVSGKITVIGKQGHAAYPQRANNPMPVAAEIVRALYVPLDDGTEHFQPTNLEVTAIDTGNPASNVIPERTTLRFNVRFNDIWTGETLLAEIHRRLAAIELRGCHLEFEQLGPISRCFISPPEGHVSHLCDVMEDFNGVRPLLSTIGGTSDARFISLYCPVVECGLIGATMHQVDERVPVADVERLAEFYATYIASFLARKQA</sequence>
<evidence type="ECO:0000259" key="16">
    <source>
        <dbReference type="Pfam" id="PF07687"/>
    </source>
</evidence>
<comment type="pathway">
    <text evidence="1 15">Amino-acid biosynthesis; L-lysine biosynthesis via DAP pathway; LL-2,6-diaminopimelate from (S)-tetrahydrodipicolinate (succinylase route): step 3/3.</text>
</comment>
<dbReference type="InterPro" id="IPR050072">
    <property type="entry name" value="Peptidase_M20A"/>
</dbReference>
<feature type="active site" evidence="15">
    <location>
        <position position="76"/>
    </location>
</feature>
<protein>
    <recommendedName>
        <fullName evidence="5 15">Succinyl-diaminopimelate desuccinylase</fullName>
        <shortName evidence="15">SDAP desuccinylase</shortName>
        <ecNumber evidence="4 15">3.5.1.18</ecNumber>
    </recommendedName>
    <alternativeName>
        <fullName evidence="13 15">N-succinyl-LL-2,6-diaminoheptanedioate amidohydrolase</fullName>
    </alternativeName>
</protein>
<evidence type="ECO:0000256" key="3">
    <source>
        <dbReference type="ARBA" id="ARBA00011738"/>
    </source>
</evidence>
<keyword evidence="8 15" id="KW-0378">Hydrolase</keyword>
<evidence type="ECO:0000256" key="7">
    <source>
        <dbReference type="ARBA" id="ARBA00022723"/>
    </source>
</evidence>
<feature type="binding site" evidence="15">
    <location>
        <position position="170"/>
    </location>
    <ligand>
        <name>Zn(2+)</name>
        <dbReference type="ChEBI" id="CHEBI:29105"/>
        <label>1</label>
    </ligand>
</feature>
<evidence type="ECO:0000256" key="9">
    <source>
        <dbReference type="ARBA" id="ARBA00022833"/>
    </source>
</evidence>
<evidence type="ECO:0000256" key="1">
    <source>
        <dbReference type="ARBA" id="ARBA00005130"/>
    </source>
</evidence>